<dbReference type="Pfam" id="PF07714">
    <property type="entry name" value="PK_Tyr_Ser-Thr"/>
    <property type="match status" value="1"/>
</dbReference>
<dbReference type="CDD" id="cd00882">
    <property type="entry name" value="Ras_like_GTPase"/>
    <property type="match status" value="1"/>
</dbReference>
<accession>A0ABP0QIQ4</accession>
<evidence type="ECO:0000259" key="3">
    <source>
        <dbReference type="PROSITE" id="PS50011"/>
    </source>
</evidence>
<feature type="region of interest" description="Disordered" evidence="2">
    <location>
        <begin position="184"/>
        <end position="234"/>
    </location>
</feature>
<comment type="similarity">
    <text evidence="1">Belongs to the protein kinase superfamily. TKL Ser/Thr protein kinase family. ROCO subfamily.</text>
</comment>
<name>A0ABP0QIQ4_9DINO</name>
<dbReference type="PANTHER" id="PTHR44329:SF140">
    <property type="entry name" value="INACTIVE PROTEIN TYROSINE KINASE PTKL"/>
    <property type="match status" value="1"/>
</dbReference>
<evidence type="ECO:0000256" key="1">
    <source>
        <dbReference type="ARBA" id="ARBA00008171"/>
    </source>
</evidence>
<feature type="domain" description="Protein kinase" evidence="3">
    <location>
        <begin position="254"/>
        <end position="530"/>
    </location>
</feature>
<comment type="caution">
    <text evidence="4">The sequence shown here is derived from an EMBL/GenBank/DDBJ whole genome shotgun (WGS) entry which is preliminary data.</text>
</comment>
<protein>
    <recommendedName>
        <fullName evidence="3">Protein kinase domain-containing protein</fullName>
    </recommendedName>
</protein>
<feature type="compositionally biased region" description="Low complexity" evidence="2">
    <location>
        <begin position="195"/>
        <end position="225"/>
    </location>
</feature>
<evidence type="ECO:0000313" key="5">
    <source>
        <dbReference type="Proteomes" id="UP001642484"/>
    </source>
</evidence>
<proteinExistence type="inferred from homology"/>
<dbReference type="InterPro" id="IPR027417">
    <property type="entry name" value="P-loop_NTPase"/>
</dbReference>
<sequence length="542" mass="59927">MVGCRGTGKTSFAHSASARSKEGPWPSAPTLSTQCHKVWLETGLRVDLWETPTWELTLDPEAHFDRGCDAVMFIMDCTRRATVDEVLLHWLHVARYHCAEKAPFLFIGAKSDRDPQEAKALVSRLEKWQLPVMIGSCLEPSFAVEALEQLHYLTEHEGRPKMPLLARLPPLELPEVVSAQAVPALGPPARPSGGSLPTESALPSSLSAPSATSAPSALASFTPSTHPRSKQKVAKVEVTPKWQIAAGDLTYFERLDAEPSRAGRSPSVYAKWKDMPVVAKRVEKKLLDRHSQKHFERLLSELSANQCPHLAKFYGATMNEDPVALVMEYMPGGDLEQFLRSKRLDNHRPWIPPRDLLFSWAISCSSAMAYLANLKVAHGNIRPSNLLLCTSLALRLSPSGALSPVAHRHQVDAKSLDSCLYSAPEMLKKLDGETPAVDEELCIKADVFALGLVLWFMCTGARPLQHLDNDGMHKPSDHVVKAFKDGRRPRPRLADVSQGLQMQELIRKAWSDEPAERPSPAEMVEELKKIQASPGSQCCCTM</sequence>
<evidence type="ECO:0000256" key="2">
    <source>
        <dbReference type="SAM" id="MobiDB-lite"/>
    </source>
</evidence>
<dbReference type="InterPro" id="IPR051681">
    <property type="entry name" value="Ser/Thr_Kinases-Pseudokinases"/>
</dbReference>
<organism evidence="4 5">
    <name type="scientific">Durusdinium trenchii</name>
    <dbReference type="NCBI Taxonomy" id="1381693"/>
    <lineage>
        <taxon>Eukaryota</taxon>
        <taxon>Sar</taxon>
        <taxon>Alveolata</taxon>
        <taxon>Dinophyceae</taxon>
        <taxon>Suessiales</taxon>
        <taxon>Symbiodiniaceae</taxon>
        <taxon>Durusdinium</taxon>
    </lineage>
</organism>
<dbReference type="InterPro" id="IPR011009">
    <property type="entry name" value="Kinase-like_dom_sf"/>
</dbReference>
<reference evidence="4 5" key="1">
    <citation type="submission" date="2024-02" db="EMBL/GenBank/DDBJ databases">
        <authorList>
            <person name="Chen Y."/>
            <person name="Shah S."/>
            <person name="Dougan E. K."/>
            <person name="Thang M."/>
            <person name="Chan C."/>
        </authorList>
    </citation>
    <scope>NUCLEOTIDE SEQUENCE [LARGE SCALE GENOMIC DNA]</scope>
</reference>
<dbReference type="Gene3D" id="3.40.50.300">
    <property type="entry name" value="P-loop containing nucleotide triphosphate hydrolases"/>
    <property type="match status" value="1"/>
</dbReference>
<keyword evidence="5" id="KW-1185">Reference proteome</keyword>
<dbReference type="EMBL" id="CAXAMN010024606">
    <property type="protein sequence ID" value="CAK9088096.1"/>
    <property type="molecule type" value="Genomic_DNA"/>
</dbReference>
<evidence type="ECO:0000313" key="4">
    <source>
        <dbReference type="EMBL" id="CAK9088096.1"/>
    </source>
</evidence>
<dbReference type="SUPFAM" id="SSF56112">
    <property type="entry name" value="Protein kinase-like (PK-like)"/>
    <property type="match status" value="1"/>
</dbReference>
<gene>
    <name evidence="4" type="ORF">CCMP2556_LOCUS42520</name>
</gene>
<dbReference type="PANTHER" id="PTHR44329">
    <property type="entry name" value="SERINE/THREONINE-PROTEIN KINASE TNNI3K-RELATED"/>
    <property type="match status" value="1"/>
</dbReference>
<feature type="compositionally biased region" description="Polar residues" evidence="2">
    <location>
        <begin position="8"/>
        <end position="18"/>
    </location>
</feature>
<dbReference type="InterPro" id="IPR001245">
    <property type="entry name" value="Ser-Thr/Tyr_kinase_cat_dom"/>
</dbReference>
<dbReference type="Proteomes" id="UP001642484">
    <property type="component" value="Unassembled WGS sequence"/>
</dbReference>
<feature type="region of interest" description="Disordered" evidence="2">
    <location>
        <begin position="1"/>
        <end position="29"/>
    </location>
</feature>
<dbReference type="SUPFAM" id="SSF52540">
    <property type="entry name" value="P-loop containing nucleoside triphosphate hydrolases"/>
    <property type="match status" value="1"/>
</dbReference>
<dbReference type="PROSITE" id="PS50011">
    <property type="entry name" value="PROTEIN_KINASE_DOM"/>
    <property type="match status" value="1"/>
</dbReference>
<dbReference type="InterPro" id="IPR000719">
    <property type="entry name" value="Prot_kinase_dom"/>
</dbReference>
<dbReference type="Gene3D" id="1.10.510.10">
    <property type="entry name" value="Transferase(Phosphotransferase) domain 1"/>
    <property type="match status" value="1"/>
</dbReference>